<sequence>MNKLISLYSLYENIKKQCGYWVRIPRLLIPSTSLITTTLPRFNICCNVFEWGPSGDKNEVAGTVTVSAGPEEGSVEIQVSLPFHILEPKKNASDSQLVHAMLNS</sequence>
<gene>
    <name evidence="1" type="ORF">VNO78_26643</name>
</gene>
<dbReference type="AlphaFoldDB" id="A0AAN9RZX5"/>
<evidence type="ECO:0000313" key="1">
    <source>
        <dbReference type="EMBL" id="KAK7386421.1"/>
    </source>
</evidence>
<reference evidence="1 2" key="1">
    <citation type="submission" date="2024-01" db="EMBL/GenBank/DDBJ databases">
        <title>The genomes of 5 underutilized Papilionoideae crops provide insights into root nodulation and disease resistanc.</title>
        <authorList>
            <person name="Jiang F."/>
        </authorList>
    </citation>
    <scope>NUCLEOTIDE SEQUENCE [LARGE SCALE GENOMIC DNA]</scope>
    <source>
        <strain evidence="1">DUOXIRENSHENG_FW03</strain>
        <tissue evidence="1">Leaves</tissue>
    </source>
</reference>
<dbReference type="Proteomes" id="UP001386955">
    <property type="component" value="Unassembled WGS sequence"/>
</dbReference>
<proteinExistence type="predicted"/>
<name>A0AAN9RZX5_PSOTE</name>
<comment type="caution">
    <text evidence="1">The sequence shown here is derived from an EMBL/GenBank/DDBJ whole genome shotgun (WGS) entry which is preliminary data.</text>
</comment>
<organism evidence="1 2">
    <name type="scientific">Psophocarpus tetragonolobus</name>
    <name type="common">Winged bean</name>
    <name type="synonym">Dolichos tetragonolobus</name>
    <dbReference type="NCBI Taxonomy" id="3891"/>
    <lineage>
        <taxon>Eukaryota</taxon>
        <taxon>Viridiplantae</taxon>
        <taxon>Streptophyta</taxon>
        <taxon>Embryophyta</taxon>
        <taxon>Tracheophyta</taxon>
        <taxon>Spermatophyta</taxon>
        <taxon>Magnoliopsida</taxon>
        <taxon>eudicotyledons</taxon>
        <taxon>Gunneridae</taxon>
        <taxon>Pentapetalae</taxon>
        <taxon>rosids</taxon>
        <taxon>fabids</taxon>
        <taxon>Fabales</taxon>
        <taxon>Fabaceae</taxon>
        <taxon>Papilionoideae</taxon>
        <taxon>50 kb inversion clade</taxon>
        <taxon>NPAAA clade</taxon>
        <taxon>indigoferoid/millettioid clade</taxon>
        <taxon>Phaseoleae</taxon>
        <taxon>Psophocarpus</taxon>
    </lineage>
</organism>
<dbReference type="EMBL" id="JAYMYS010000007">
    <property type="protein sequence ID" value="KAK7386421.1"/>
    <property type="molecule type" value="Genomic_DNA"/>
</dbReference>
<accession>A0AAN9RZX5</accession>
<evidence type="ECO:0000313" key="2">
    <source>
        <dbReference type="Proteomes" id="UP001386955"/>
    </source>
</evidence>
<protein>
    <submittedName>
        <fullName evidence="1">Uncharacterized protein</fullName>
    </submittedName>
</protein>
<keyword evidence="2" id="KW-1185">Reference proteome</keyword>